<dbReference type="Gene3D" id="3.90.870.10">
    <property type="entry name" value="DHBP synthase"/>
    <property type="match status" value="1"/>
</dbReference>
<dbReference type="Pfam" id="PF00925">
    <property type="entry name" value="GTP_cyclohydro2"/>
    <property type="match status" value="1"/>
</dbReference>
<dbReference type="GO" id="GO:0008686">
    <property type="term" value="F:3,4-dihydroxy-2-butanone-4-phosphate synthase activity"/>
    <property type="evidence" value="ECO:0007669"/>
    <property type="project" value="UniProtKB-EC"/>
</dbReference>
<dbReference type="PIRSF" id="PIRSF001259">
    <property type="entry name" value="RibA"/>
    <property type="match status" value="1"/>
</dbReference>
<keyword evidence="6" id="KW-0686">Riboflavin biosynthesis</keyword>
<evidence type="ECO:0000256" key="2">
    <source>
        <dbReference type="ARBA" id="ARBA00002284"/>
    </source>
</evidence>
<dbReference type="GO" id="GO:0005829">
    <property type="term" value="C:cytosol"/>
    <property type="evidence" value="ECO:0007669"/>
    <property type="project" value="TreeGrafter"/>
</dbReference>
<organism evidence="10 11">
    <name type="scientific">Nocardia mexicana</name>
    <dbReference type="NCBI Taxonomy" id="279262"/>
    <lineage>
        <taxon>Bacteria</taxon>
        <taxon>Bacillati</taxon>
        <taxon>Actinomycetota</taxon>
        <taxon>Actinomycetes</taxon>
        <taxon>Mycobacteriales</taxon>
        <taxon>Nocardiaceae</taxon>
        <taxon>Nocardia</taxon>
    </lineage>
</organism>
<evidence type="ECO:0000256" key="3">
    <source>
        <dbReference type="ARBA" id="ARBA00004904"/>
    </source>
</evidence>
<accession>A0A370GP23</accession>
<comment type="catalytic activity">
    <reaction evidence="1">
        <text>D-ribulose 5-phosphate = (2S)-2-hydroxy-3-oxobutyl phosphate + formate + H(+)</text>
        <dbReference type="Rhea" id="RHEA:18457"/>
        <dbReference type="ChEBI" id="CHEBI:15378"/>
        <dbReference type="ChEBI" id="CHEBI:15740"/>
        <dbReference type="ChEBI" id="CHEBI:58121"/>
        <dbReference type="ChEBI" id="CHEBI:58830"/>
        <dbReference type="EC" id="4.1.99.12"/>
    </reaction>
</comment>
<dbReference type="SUPFAM" id="SSF55821">
    <property type="entry name" value="YrdC/RibB"/>
    <property type="match status" value="1"/>
</dbReference>
<evidence type="ECO:0000256" key="8">
    <source>
        <dbReference type="SAM" id="MobiDB-lite"/>
    </source>
</evidence>
<dbReference type="Pfam" id="PF00926">
    <property type="entry name" value="DHBP_synthase"/>
    <property type="match status" value="1"/>
</dbReference>
<dbReference type="InterPro" id="IPR017945">
    <property type="entry name" value="DHBP_synth_RibB-like_a/b_dom"/>
</dbReference>
<dbReference type="UniPathway" id="UPA00275">
    <property type="reaction ID" value="UER00399"/>
</dbReference>
<reference evidence="10 11" key="1">
    <citation type="submission" date="2018-07" db="EMBL/GenBank/DDBJ databases">
        <title>Genomic Encyclopedia of Type Strains, Phase IV (KMG-IV): sequencing the most valuable type-strain genomes for metagenomic binning, comparative biology and taxonomic classification.</title>
        <authorList>
            <person name="Goeker M."/>
        </authorList>
    </citation>
    <scope>NUCLEOTIDE SEQUENCE [LARGE SCALE GENOMIC DNA]</scope>
    <source>
        <strain evidence="10 11">DSM 44952</strain>
    </source>
</reference>
<evidence type="ECO:0000256" key="5">
    <source>
        <dbReference type="ARBA" id="ARBA00012153"/>
    </source>
</evidence>
<dbReference type="Proteomes" id="UP000255355">
    <property type="component" value="Unassembled WGS sequence"/>
</dbReference>
<dbReference type="PANTHER" id="PTHR21327:SF18">
    <property type="entry name" value="3,4-DIHYDROXY-2-BUTANONE 4-PHOSPHATE SYNTHASE"/>
    <property type="match status" value="1"/>
</dbReference>
<comment type="function">
    <text evidence="2">Catalyzes the conversion of D-ribulose 5-phosphate to formate and 3,4-dihydroxy-2-butanone 4-phosphate.</text>
</comment>
<evidence type="ECO:0000256" key="7">
    <source>
        <dbReference type="ARBA" id="ARBA00022723"/>
    </source>
</evidence>
<dbReference type="InterPro" id="IPR000422">
    <property type="entry name" value="DHBP_synthase_RibB"/>
</dbReference>
<feature type="region of interest" description="Disordered" evidence="8">
    <location>
        <begin position="373"/>
        <end position="394"/>
    </location>
</feature>
<protein>
    <recommendedName>
        <fullName evidence="5">3,4-dihydroxy-2-butanone-4-phosphate synthase</fullName>
        <ecNumber evidence="5">4.1.99.12</ecNumber>
    </recommendedName>
</protein>
<dbReference type="GO" id="GO:0016787">
    <property type="term" value="F:hydrolase activity"/>
    <property type="evidence" value="ECO:0007669"/>
    <property type="project" value="UniProtKB-KW"/>
</dbReference>
<gene>
    <name evidence="10" type="ORF">DFR68_114110</name>
</gene>
<dbReference type="PANTHER" id="PTHR21327">
    <property type="entry name" value="GTP CYCLOHYDROLASE II-RELATED"/>
    <property type="match status" value="1"/>
</dbReference>
<dbReference type="RefSeq" id="WP_068019262.1">
    <property type="nucleotide sequence ID" value="NZ_QQAZ01000014.1"/>
</dbReference>
<comment type="caution">
    <text evidence="10">The sequence shown here is derived from an EMBL/GenBank/DDBJ whole genome shotgun (WGS) entry which is preliminary data.</text>
</comment>
<keyword evidence="11" id="KW-1185">Reference proteome</keyword>
<comment type="pathway">
    <text evidence="3">Cofactor biosynthesis; riboflavin biosynthesis; 2-hydroxy-3-oxobutyl phosphate from D-ribulose 5-phosphate: step 1/1.</text>
</comment>
<evidence type="ECO:0000256" key="4">
    <source>
        <dbReference type="ARBA" id="ARBA00005520"/>
    </source>
</evidence>
<evidence type="ECO:0000256" key="1">
    <source>
        <dbReference type="ARBA" id="ARBA00000141"/>
    </source>
</evidence>
<dbReference type="OrthoDB" id="4510116at2"/>
<dbReference type="STRING" id="1210089.GCA_001613165_02801"/>
<dbReference type="EMBL" id="QQAZ01000014">
    <property type="protein sequence ID" value="RDI45089.1"/>
    <property type="molecule type" value="Genomic_DNA"/>
</dbReference>
<dbReference type="GO" id="GO:0009231">
    <property type="term" value="P:riboflavin biosynthetic process"/>
    <property type="evidence" value="ECO:0007669"/>
    <property type="project" value="UniProtKB-UniPathway"/>
</dbReference>
<dbReference type="AlphaFoldDB" id="A0A370GP23"/>
<dbReference type="InterPro" id="IPR032677">
    <property type="entry name" value="GTP_cyclohydro_II"/>
</dbReference>
<evidence type="ECO:0000313" key="10">
    <source>
        <dbReference type="EMBL" id="RDI45089.1"/>
    </source>
</evidence>
<dbReference type="EC" id="4.1.99.12" evidence="5"/>
<name>A0A370GP23_9NOCA</name>
<keyword evidence="10" id="KW-0378">Hydrolase</keyword>
<dbReference type="SUPFAM" id="SSF142695">
    <property type="entry name" value="RibA-like"/>
    <property type="match status" value="1"/>
</dbReference>
<proteinExistence type="inferred from homology"/>
<dbReference type="GO" id="GO:0046872">
    <property type="term" value="F:metal ion binding"/>
    <property type="evidence" value="ECO:0007669"/>
    <property type="project" value="UniProtKB-KW"/>
</dbReference>
<sequence>MRGALPSNPVAAASAALRDGGIVLVVADSGAGYRGDLMAAAECATADTINAMATLGCGPIRVAMRSASLDRLEIPPADPTATGPGRELFRVSVGLAGDEGPGVRASHRAKTVRALADPGSQPHDFTRPGQIFPLGCAAGGVLSVPATPEAAVDLAEQAGLWPAGVLCEVCGADGELARLPELFELGRRHGMPVLSVDDLVAHRRRDLCRVRQCGSARIPLPMGEFRAVGFTDGLGRDHIALVHGDPAASAAPLVRVQTECLFGDALGSARCACRSQLRCALNRIVQAGSGVLVYIRSRDSGVRMLTPALPVGWQTTAATRHPVQHGDLLSAYDIVQQLGLREIRLLSDGGEEQFVPEQVRIVERVSLSPGREGAGAAEVSAAGRGSAARLGSAS</sequence>
<dbReference type="InterPro" id="IPR036144">
    <property type="entry name" value="RibA-like_sf"/>
</dbReference>
<comment type="similarity">
    <text evidence="4">In the N-terminal section; belongs to the DHBP synthase family.</text>
</comment>
<evidence type="ECO:0000313" key="11">
    <source>
        <dbReference type="Proteomes" id="UP000255355"/>
    </source>
</evidence>
<dbReference type="Gene3D" id="3.40.50.10990">
    <property type="entry name" value="GTP cyclohydrolase II"/>
    <property type="match status" value="1"/>
</dbReference>
<feature type="domain" description="GTP cyclohydrolase II" evidence="9">
    <location>
        <begin position="215"/>
        <end position="348"/>
    </location>
</feature>
<evidence type="ECO:0000256" key="6">
    <source>
        <dbReference type="ARBA" id="ARBA00022619"/>
    </source>
</evidence>
<keyword evidence="7" id="KW-0479">Metal-binding</keyword>
<evidence type="ECO:0000259" key="9">
    <source>
        <dbReference type="Pfam" id="PF00925"/>
    </source>
</evidence>